<sequence>MATLLYFISEDWFFCSHFMARAKAAQAQGFDILVLTRERTHGQQIRDAGFGLLHLEMERSSTRFFKELGVLRQVWRCYRQQRPSLVHQVALKPIIYGSLAARCLGLRAIVNAPVGMGYVFTAQGSQGRWLRRTVSLLLRGLMNPPGSKVVFENEEDQADSIQSGSVRPCDAVLIPGAGVDTEVFAPSDVRGEVPIVVMGARMLRDKGVREYVDAARMLAQRGVRARFWLVGAPDPGNPSSFSDAELQAWHDEGVVEWLGHRDDMANVLRQCQIACLPSYREGLPKFLIEAMSCGLPMVATDVTGCRQLVLHEQTGLLVPVRDAAGLAEAIGRLLDSATDRVRMGALGRRFAEVEFSMGRINGLTTALYRTMVDA</sequence>
<reference evidence="2 3" key="1">
    <citation type="submission" date="2017-01" db="EMBL/GenBank/DDBJ databases">
        <authorList>
            <person name="Mah S.A."/>
            <person name="Swanson W.J."/>
            <person name="Moy G.W."/>
            <person name="Vacquier V.D."/>
        </authorList>
    </citation>
    <scope>NUCLEOTIDE SEQUENCE [LARGE SCALE GENOMIC DNA]</scope>
    <source>
        <strain evidence="2 3">DCY110</strain>
    </source>
</reference>
<dbReference type="PANTHER" id="PTHR12526">
    <property type="entry name" value="GLYCOSYLTRANSFERASE"/>
    <property type="match status" value="1"/>
</dbReference>
<dbReference type="EMBL" id="CP019236">
    <property type="protein sequence ID" value="APW36989.1"/>
    <property type="molecule type" value="Genomic_DNA"/>
</dbReference>
<evidence type="ECO:0000259" key="1">
    <source>
        <dbReference type="Pfam" id="PF13477"/>
    </source>
</evidence>
<dbReference type="STRING" id="1842727.RD110_07065"/>
<evidence type="ECO:0000313" key="2">
    <source>
        <dbReference type="EMBL" id="APW36989.1"/>
    </source>
</evidence>
<dbReference type="AlphaFoldDB" id="A0A1P8JTB4"/>
<dbReference type="OrthoDB" id="9775208at2"/>
<dbReference type="Gene3D" id="3.40.50.2000">
    <property type="entry name" value="Glycogen Phosphorylase B"/>
    <property type="match status" value="2"/>
</dbReference>
<dbReference type="Proteomes" id="UP000186609">
    <property type="component" value="Chromosome"/>
</dbReference>
<dbReference type="KEGG" id="rhy:RD110_07065"/>
<dbReference type="GO" id="GO:0016757">
    <property type="term" value="F:glycosyltransferase activity"/>
    <property type="evidence" value="ECO:0007669"/>
    <property type="project" value="UniProtKB-ARBA"/>
</dbReference>
<dbReference type="SUPFAM" id="SSF53756">
    <property type="entry name" value="UDP-Glycosyltransferase/glycogen phosphorylase"/>
    <property type="match status" value="1"/>
</dbReference>
<keyword evidence="3" id="KW-1185">Reference proteome</keyword>
<dbReference type="CDD" id="cd03808">
    <property type="entry name" value="GT4_CapM-like"/>
    <property type="match status" value="1"/>
</dbReference>
<dbReference type="RefSeq" id="WP_076197997.1">
    <property type="nucleotide sequence ID" value="NZ_CP019236.1"/>
</dbReference>
<name>A0A1P8JTB4_9BURK</name>
<dbReference type="Pfam" id="PF13692">
    <property type="entry name" value="Glyco_trans_1_4"/>
    <property type="match status" value="1"/>
</dbReference>
<proteinExistence type="predicted"/>
<evidence type="ECO:0000313" key="3">
    <source>
        <dbReference type="Proteomes" id="UP000186609"/>
    </source>
</evidence>
<dbReference type="PANTHER" id="PTHR12526:SF638">
    <property type="entry name" value="SPORE COAT PROTEIN SA"/>
    <property type="match status" value="1"/>
</dbReference>
<gene>
    <name evidence="2" type="ORF">RD110_07065</name>
</gene>
<organism evidence="2 3">
    <name type="scientific">Rhodoferax koreensis</name>
    <dbReference type="NCBI Taxonomy" id="1842727"/>
    <lineage>
        <taxon>Bacteria</taxon>
        <taxon>Pseudomonadati</taxon>
        <taxon>Pseudomonadota</taxon>
        <taxon>Betaproteobacteria</taxon>
        <taxon>Burkholderiales</taxon>
        <taxon>Comamonadaceae</taxon>
        <taxon>Rhodoferax</taxon>
    </lineage>
</organism>
<protein>
    <recommendedName>
        <fullName evidence="1">Glycosyltransferase subfamily 4-like N-terminal domain-containing protein</fullName>
    </recommendedName>
</protein>
<dbReference type="Pfam" id="PF13477">
    <property type="entry name" value="Glyco_trans_4_2"/>
    <property type="match status" value="1"/>
</dbReference>
<dbReference type="InterPro" id="IPR028098">
    <property type="entry name" value="Glyco_trans_4-like_N"/>
</dbReference>
<feature type="domain" description="Glycosyltransferase subfamily 4-like N-terminal" evidence="1">
    <location>
        <begin position="4"/>
        <end position="139"/>
    </location>
</feature>
<accession>A0A1P8JTB4</accession>